<reference evidence="3" key="1">
    <citation type="submission" date="2022-03" db="EMBL/GenBank/DDBJ databases">
        <title>Fererhizobium litorale gen. nov., sp. nov., isolated from sandy sediments of the Sea of Japan seashore.</title>
        <authorList>
            <person name="Romanenko L."/>
            <person name="Kurilenko V."/>
            <person name="Otstavnykh N."/>
            <person name="Svetashev V."/>
            <person name="Tekutyeva L."/>
            <person name="Isaeva M."/>
            <person name="Mikhailov V."/>
        </authorList>
    </citation>
    <scope>NUCLEOTIDE SEQUENCE</scope>
    <source>
        <strain evidence="3">KMM 9576</strain>
    </source>
</reference>
<dbReference type="EMBL" id="JALDYZ010000001">
    <property type="protein sequence ID" value="MDI7920888.1"/>
    <property type="molecule type" value="Genomic_DNA"/>
</dbReference>
<gene>
    <name evidence="3" type="ORF">MRS75_02175</name>
</gene>
<accession>A0AAE3QBE8</accession>
<dbReference type="Proteomes" id="UP001161580">
    <property type="component" value="Unassembled WGS sequence"/>
</dbReference>
<protein>
    <submittedName>
        <fullName evidence="3">Glycosyltransferase family 4 protein</fullName>
    </submittedName>
</protein>
<dbReference type="PANTHER" id="PTHR45947:SF3">
    <property type="entry name" value="SULFOQUINOVOSYL TRANSFERASE SQD2"/>
    <property type="match status" value="1"/>
</dbReference>
<organism evidence="3 4">
    <name type="scientific">Ferirhizobium litorale</name>
    <dbReference type="NCBI Taxonomy" id="2927786"/>
    <lineage>
        <taxon>Bacteria</taxon>
        <taxon>Pseudomonadati</taxon>
        <taxon>Pseudomonadota</taxon>
        <taxon>Alphaproteobacteria</taxon>
        <taxon>Hyphomicrobiales</taxon>
        <taxon>Rhizobiaceae</taxon>
        <taxon>Ferirhizobium</taxon>
    </lineage>
</organism>
<dbReference type="PANTHER" id="PTHR45947">
    <property type="entry name" value="SULFOQUINOVOSYL TRANSFERASE SQD2"/>
    <property type="match status" value="1"/>
</dbReference>
<name>A0AAE3QBE8_9HYPH</name>
<evidence type="ECO:0000313" key="3">
    <source>
        <dbReference type="EMBL" id="MDI7920888.1"/>
    </source>
</evidence>
<dbReference type="Gene3D" id="3.40.50.2000">
    <property type="entry name" value="Glycogen Phosphorylase B"/>
    <property type="match status" value="2"/>
</dbReference>
<evidence type="ECO:0000259" key="2">
    <source>
        <dbReference type="Pfam" id="PF13579"/>
    </source>
</evidence>
<evidence type="ECO:0000259" key="1">
    <source>
        <dbReference type="Pfam" id="PF00534"/>
    </source>
</evidence>
<sequence>MVKLLLVAPTCNGEDIGEAYIAHQWAQNLAQRHDVTLLTYHKRGATPAAQQLKNIRIVEWSEPPVLGRAERLNSILKPGYLPFYFRARRWIRQALASGNHFDIIHQPVPVAMRYPSPAANMGLPLVVGPVGGGLPSPPGLDSDDSSSPWYLTLRNLDQYRLRWDPLLRRTFESADCVPGIGEYVRELLSAVHLHRFEVMSDNALDELPPIVARKIRPESTKLLYVGRLIRTKGARDIIRAVALVKDLPIELDLVGDGPDRSECENLIAEHALEDRIKLHSWKSKSDVSEYYRKADIFVFPSYREPGGRVVLEAMSYSLPLIVVDRGGPSSATSDACAIKLSITTREKLAVDLAEAIRKLAANRRLRLQMGIAALEHVTRTALWPARLERMDAIYADVIAARAQKLAIPTQGDHYRPQGH</sequence>
<dbReference type="Pfam" id="PF13579">
    <property type="entry name" value="Glyco_trans_4_4"/>
    <property type="match status" value="1"/>
</dbReference>
<dbReference type="InterPro" id="IPR028098">
    <property type="entry name" value="Glyco_trans_4-like_N"/>
</dbReference>
<dbReference type="Pfam" id="PF00534">
    <property type="entry name" value="Glycos_transf_1"/>
    <property type="match status" value="1"/>
</dbReference>
<dbReference type="InterPro" id="IPR001296">
    <property type="entry name" value="Glyco_trans_1"/>
</dbReference>
<dbReference type="SUPFAM" id="SSF53756">
    <property type="entry name" value="UDP-Glycosyltransferase/glycogen phosphorylase"/>
    <property type="match status" value="1"/>
</dbReference>
<proteinExistence type="predicted"/>
<dbReference type="CDD" id="cd03801">
    <property type="entry name" value="GT4_PimA-like"/>
    <property type="match status" value="1"/>
</dbReference>
<evidence type="ECO:0000313" key="4">
    <source>
        <dbReference type="Proteomes" id="UP001161580"/>
    </source>
</evidence>
<comment type="caution">
    <text evidence="3">The sequence shown here is derived from an EMBL/GenBank/DDBJ whole genome shotgun (WGS) entry which is preliminary data.</text>
</comment>
<dbReference type="InterPro" id="IPR050194">
    <property type="entry name" value="Glycosyltransferase_grp1"/>
</dbReference>
<dbReference type="AlphaFoldDB" id="A0AAE3QBE8"/>
<feature type="domain" description="Glycosyltransferase subfamily 4-like N-terminal" evidence="2">
    <location>
        <begin position="21"/>
        <end position="191"/>
    </location>
</feature>
<dbReference type="RefSeq" id="WP_311794229.1">
    <property type="nucleotide sequence ID" value="NZ_JALDYZ010000001.1"/>
</dbReference>
<dbReference type="GO" id="GO:0016757">
    <property type="term" value="F:glycosyltransferase activity"/>
    <property type="evidence" value="ECO:0007669"/>
    <property type="project" value="InterPro"/>
</dbReference>
<keyword evidence="4" id="KW-1185">Reference proteome</keyword>
<feature type="domain" description="Glycosyl transferase family 1" evidence="1">
    <location>
        <begin position="215"/>
        <end position="373"/>
    </location>
</feature>